<evidence type="ECO:0000256" key="4">
    <source>
        <dbReference type="ARBA" id="ARBA00022475"/>
    </source>
</evidence>
<sequence>MINNFYTRAIISVASTTLLHASIFYTLNEIEPNITPSQRVVEIASIESLKKEKKIAVAEQKPEPLPKTVQEPKPVRKLKLEPVVKAEPVAKPKHIVEQSPIPLKEPLLVAQNEVKNMEVKEDTKNNADIEPTTPIKTTQKSQEAQKASSIKKANEIEQYLFKIRAKIQENLRYPPLARRLKIEGESVVSFDIANNGSVNISSIGIKKSSGHESLDRQAMQTIEDVSPFDAPPKEVMSIILPISFNLNR</sequence>
<dbReference type="InterPro" id="IPR051045">
    <property type="entry name" value="TonB-dependent_transducer"/>
</dbReference>
<reference evidence="12 13" key="1">
    <citation type="journal article" date="2008" name="Appl. Environ. Microbiol.">
        <title>Genome of the epsilonproteobacterial chemolithoautotroph Sulfurimonas denitrificans.</title>
        <authorList>
            <person name="Sievert S.M."/>
            <person name="Scott K.M."/>
            <person name="Klotz M.G."/>
            <person name="Chain P.S.G."/>
            <person name="Hauser L.J."/>
            <person name="Hemp J."/>
            <person name="Huegler M."/>
            <person name="Land M."/>
            <person name="Lapidus A."/>
            <person name="Larimer F.W."/>
            <person name="Lucas S."/>
            <person name="Malfatti S.A."/>
            <person name="Meyer F."/>
            <person name="Paulsen I.T."/>
            <person name="Ren Q."/>
            <person name="Simon J."/>
            <person name="Bailey K."/>
            <person name="Diaz E."/>
            <person name="Fitzpatrick K.A."/>
            <person name="Glover B."/>
            <person name="Gwatney N."/>
            <person name="Korajkic A."/>
            <person name="Long A."/>
            <person name="Mobberley J.M."/>
            <person name="Pantry S.N."/>
            <person name="Pazder G."/>
            <person name="Peterson S."/>
            <person name="Quintanilla J.D."/>
            <person name="Sprinkle R."/>
            <person name="Stephens J."/>
            <person name="Thomas P."/>
            <person name="Vaughn R."/>
            <person name="Weber M.J."/>
            <person name="Wooten L.L."/>
        </authorList>
    </citation>
    <scope>NUCLEOTIDE SEQUENCE [LARGE SCALE GENOMIC DNA]</scope>
    <source>
        <strain evidence="13">ATCC 33889 / DSM 1251</strain>
    </source>
</reference>
<dbReference type="STRING" id="326298.Suden_1544"/>
<feature type="domain" description="TonB C-terminal" evidence="11">
    <location>
        <begin position="158"/>
        <end position="248"/>
    </location>
</feature>
<evidence type="ECO:0000256" key="10">
    <source>
        <dbReference type="SAM" id="MobiDB-lite"/>
    </source>
</evidence>
<dbReference type="PANTHER" id="PTHR33446:SF2">
    <property type="entry name" value="PROTEIN TONB"/>
    <property type="match status" value="1"/>
</dbReference>
<gene>
    <name evidence="12" type="ordered locus">Suden_1544</name>
</gene>
<evidence type="ECO:0000256" key="3">
    <source>
        <dbReference type="ARBA" id="ARBA00022448"/>
    </source>
</evidence>
<evidence type="ECO:0000256" key="8">
    <source>
        <dbReference type="ARBA" id="ARBA00022989"/>
    </source>
</evidence>
<dbReference type="GO" id="GO:0098797">
    <property type="term" value="C:plasma membrane protein complex"/>
    <property type="evidence" value="ECO:0007669"/>
    <property type="project" value="TreeGrafter"/>
</dbReference>
<dbReference type="OrthoDB" id="5334999at2"/>
<comment type="subcellular location">
    <subcellularLocation>
        <location evidence="1">Cell inner membrane</location>
        <topology evidence="1">Single-pass membrane protein</topology>
        <orientation evidence="1">Periplasmic side</orientation>
    </subcellularLocation>
</comment>
<dbReference type="PANTHER" id="PTHR33446">
    <property type="entry name" value="PROTEIN TONB-RELATED"/>
    <property type="match status" value="1"/>
</dbReference>
<dbReference type="EMBL" id="CP000153">
    <property type="protein sequence ID" value="ABB44821.1"/>
    <property type="molecule type" value="Genomic_DNA"/>
</dbReference>
<dbReference type="Proteomes" id="UP000002714">
    <property type="component" value="Chromosome"/>
</dbReference>
<keyword evidence="7" id="KW-0653">Protein transport</keyword>
<dbReference type="KEGG" id="tdn:Suden_1544"/>
<dbReference type="AlphaFoldDB" id="Q30QB0"/>
<feature type="compositionally biased region" description="Polar residues" evidence="10">
    <location>
        <begin position="134"/>
        <end position="146"/>
    </location>
</feature>
<organism evidence="12 13">
    <name type="scientific">Sulfurimonas denitrificans (strain ATCC 33889 / DSM 1251)</name>
    <name type="common">Thiomicrospira denitrificans (strain ATCC 33889 / DSM 1251)</name>
    <dbReference type="NCBI Taxonomy" id="326298"/>
    <lineage>
        <taxon>Bacteria</taxon>
        <taxon>Pseudomonadati</taxon>
        <taxon>Campylobacterota</taxon>
        <taxon>Epsilonproteobacteria</taxon>
        <taxon>Campylobacterales</taxon>
        <taxon>Sulfurimonadaceae</taxon>
        <taxon>Sulfurimonas</taxon>
    </lineage>
</organism>
<keyword evidence="8" id="KW-1133">Transmembrane helix</keyword>
<dbReference type="GO" id="GO:0031992">
    <property type="term" value="F:energy transducer activity"/>
    <property type="evidence" value="ECO:0007669"/>
    <property type="project" value="TreeGrafter"/>
</dbReference>
<evidence type="ECO:0000259" key="11">
    <source>
        <dbReference type="PROSITE" id="PS52015"/>
    </source>
</evidence>
<feature type="region of interest" description="Disordered" evidence="10">
    <location>
        <begin position="120"/>
        <end position="146"/>
    </location>
</feature>
<dbReference type="InterPro" id="IPR037682">
    <property type="entry name" value="TonB_C"/>
</dbReference>
<dbReference type="GO" id="GO:0015031">
    <property type="term" value="P:protein transport"/>
    <property type="evidence" value="ECO:0007669"/>
    <property type="project" value="UniProtKB-KW"/>
</dbReference>
<protein>
    <submittedName>
        <fullName evidence="12">TonB-like protein</fullName>
    </submittedName>
</protein>
<dbReference type="Gene3D" id="3.30.1150.10">
    <property type="match status" value="1"/>
</dbReference>
<keyword evidence="3" id="KW-0813">Transport</keyword>
<keyword evidence="5" id="KW-0997">Cell inner membrane</keyword>
<accession>Q30QB0</accession>
<evidence type="ECO:0000256" key="2">
    <source>
        <dbReference type="ARBA" id="ARBA00006555"/>
    </source>
</evidence>
<keyword evidence="6" id="KW-0812">Transmembrane</keyword>
<dbReference type="InterPro" id="IPR006260">
    <property type="entry name" value="TonB/TolA_C"/>
</dbReference>
<evidence type="ECO:0000256" key="9">
    <source>
        <dbReference type="ARBA" id="ARBA00023136"/>
    </source>
</evidence>
<keyword evidence="13" id="KW-1185">Reference proteome</keyword>
<keyword evidence="4" id="KW-1003">Cell membrane</keyword>
<evidence type="ECO:0000256" key="5">
    <source>
        <dbReference type="ARBA" id="ARBA00022519"/>
    </source>
</evidence>
<evidence type="ECO:0000313" key="13">
    <source>
        <dbReference type="Proteomes" id="UP000002714"/>
    </source>
</evidence>
<keyword evidence="9" id="KW-0472">Membrane</keyword>
<dbReference type="eggNOG" id="COG0810">
    <property type="taxonomic scope" value="Bacteria"/>
</dbReference>
<evidence type="ECO:0000313" key="12">
    <source>
        <dbReference type="EMBL" id="ABB44821.1"/>
    </source>
</evidence>
<proteinExistence type="inferred from homology"/>
<dbReference type="SUPFAM" id="SSF74653">
    <property type="entry name" value="TolA/TonB C-terminal domain"/>
    <property type="match status" value="1"/>
</dbReference>
<dbReference type="Pfam" id="PF03544">
    <property type="entry name" value="TonB_C"/>
    <property type="match status" value="1"/>
</dbReference>
<name>Q30QB0_SULDN</name>
<dbReference type="NCBIfam" id="TIGR01352">
    <property type="entry name" value="tonB_Cterm"/>
    <property type="match status" value="1"/>
</dbReference>
<evidence type="ECO:0000256" key="7">
    <source>
        <dbReference type="ARBA" id="ARBA00022927"/>
    </source>
</evidence>
<evidence type="ECO:0000256" key="6">
    <source>
        <dbReference type="ARBA" id="ARBA00022692"/>
    </source>
</evidence>
<dbReference type="GO" id="GO:0055085">
    <property type="term" value="P:transmembrane transport"/>
    <property type="evidence" value="ECO:0007669"/>
    <property type="project" value="InterPro"/>
</dbReference>
<evidence type="ECO:0000256" key="1">
    <source>
        <dbReference type="ARBA" id="ARBA00004383"/>
    </source>
</evidence>
<dbReference type="RefSeq" id="WP_011373173.1">
    <property type="nucleotide sequence ID" value="NC_007575.1"/>
</dbReference>
<dbReference type="HOGENOM" id="CLU_1119699_0_0_7"/>
<dbReference type="PROSITE" id="PS52015">
    <property type="entry name" value="TONB_CTD"/>
    <property type="match status" value="1"/>
</dbReference>
<comment type="similarity">
    <text evidence="2">Belongs to the TonB family.</text>
</comment>